<keyword evidence="3" id="KW-1185">Reference proteome</keyword>
<feature type="compositionally biased region" description="Low complexity" evidence="1">
    <location>
        <begin position="29"/>
        <end position="38"/>
    </location>
</feature>
<sequence>MGFGDGGPLHCCRRGREDVRDAARLDVGGLRLAALPGGRRQRHQRRGEESPGRAAGGPDQRRPRAHLPGDPPQRPPPERRPRRAAGAQGVVGGLPVTTAVGCRLQSNSGASSPRLPGLRLLRPSEARRPTSARSRS</sequence>
<name>A0AAV7XSD3_9NEOP</name>
<comment type="caution">
    <text evidence="2">The sequence shown here is derived from an EMBL/GenBank/DDBJ whole genome shotgun (WGS) entry which is preliminary data.</text>
</comment>
<proteinExistence type="predicted"/>
<organism evidence="2 3">
    <name type="scientific">Megalurothrips usitatus</name>
    <name type="common">bean blossom thrips</name>
    <dbReference type="NCBI Taxonomy" id="439358"/>
    <lineage>
        <taxon>Eukaryota</taxon>
        <taxon>Metazoa</taxon>
        <taxon>Ecdysozoa</taxon>
        <taxon>Arthropoda</taxon>
        <taxon>Hexapoda</taxon>
        <taxon>Insecta</taxon>
        <taxon>Pterygota</taxon>
        <taxon>Neoptera</taxon>
        <taxon>Paraneoptera</taxon>
        <taxon>Thysanoptera</taxon>
        <taxon>Terebrantia</taxon>
        <taxon>Thripoidea</taxon>
        <taxon>Thripidae</taxon>
        <taxon>Megalurothrips</taxon>
    </lineage>
</organism>
<feature type="region of interest" description="Disordered" evidence="1">
    <location>
        <begin position="29"/>
        <end position="136"/>
    </location>
</feature>
<evidence type="ECO:0000313" key="3">
    <source>
        <dbReference type="Proteomes" id="UP001075354"/>
    </source>
</evidence>
<protein>
    <submittedName>
        <fullName evidence="2">Uncharacterized protein</fullName>
    </submittedName>
</protein>
<gene>
    <name evidence="2" type="ORF">ONE63_007869</name>
</gene>
<evidence type="ECO:0000256" key="1">
    <source>
        <dbReference type="SAM" id="MobiDB-lite"/>
    </source>
</evidence>
<feature type="compositionally biased region" description="Low complexity" evidence="1">
    <location>
        <begin position="111"/>
        <end position="121"/>
    </location>
</feature>
<dbReference type="AlphaFoldDB" id="A0AAV7XSD3"/>
<reference evidence="2" key="1">
    <citation type="submission" date="2022-12" db="EMBL/GenBank/DDBJ databases">
        <title>Chromosome-level genome assembly of the bean flower thrips Megalurothrips usitatus.</title>
        <authorList>
            <person name="Ma L."/>
            <person name="Liu Q."/>
            <person name="Li H."/>
            <person name="Cai W."/>
        </authorList>
    </citation>
    <scope>NUCLEOTIDE SEQUENCE</scope>
    <source>
        <strain evidence="2">Cailab_2022a</strain>
    </source>
</reference>
<accession>A0AAV7XSD3</accession>
<dbReference type="EMBL" id="JAPTSV010000005">
    <property type="protein sequence ID" value="KAJ1527936.1"/>
    <property type="molecule type" value="Genomic_DNA"/>
</dbReference>
<evidence type="ECO:0000313" key="2">
    <source>
        <dbReference type="EMBL" id="KAJ1527936.1"/>
    </source>
</evidence>
<dbReference type="Proteomes" id="UP001075354">
    <property type="component" value="Chromosome 5"/>
</dbReference>
<feature type="compositionally biased region" description="Low complexity" evidence="1">
    <location>
        <begin position="84"/>
        <end position="96"/>
    </location>
</feature>